<dbReference type="Gene3D" id="3.40.50.12230">
    <property type="match status" value="1"/>
</dbReference>
<evidence type="ECO:0000256" key="2">
    <source>
        <dbReference type="ARBA" id="ARBA00012261"/>
    </source>
</evidence>
<protein>
    <recommendedName>
        <fullName evidence="2">methionyl-tRNA formyltransferase</fullName>
        <ecNumber evidence="2">2.1.2.9</ecNumber>
    </recommendedName>
</protein>
<dbReference type="Pfam" id="PF02911">
    <property type="entry name" value="Formyl_trans_C"/>
    <property type="match status" value="1"/>
</dbReference>
<keyword evidence="5" id="KW-0472">Membrane</keyword>
<dbReference type="GO" id="GO:0005739">
    <property type="term" value="C:mitochondrion"/>
    <property type="evidence" value="ECO:0007669"/>
    <property type="project" value="TreeGrafter"/>
</dbReference>
<dbReference type="CDD" id="cd08646">
    <property type="entry name" value="FMT_core_Met-tRNA-FMT_N"/>
    <property type="match status" value="1"/>
</dbReference>
<dbReference type="InterPro" id="IPR036477">
    <property type="entry name" value="Formyl_transf_N_sf"/>
</dbReference>
<reference evidence="8" key="2">
    <citation type="submission" date="2015-06" db="UniProtKB">
        <authorList>
            <consortium name="EnsemblMetazoa"/>
        </authorList>
    </citation>
    <scope>IDENTIFICATION</scope>
</reference>
<keyword evidence="3" id="KW-0808">Transferase</keyword>
<feature type="domain" description="Formyl transferase N-terminal" evidence="6">
    <location>
        <begin position="132"/>
        <end position="240"/>
    </location>
</feature>
<evidence type="ECO:0000256" key="4">
    <source>
        <dbReference type="ARBA" id="ARBA00022917"/>
    </source>
</evidence>
<dbReference type="HOGENOM" id="CLU_513239_0_0_1"/>
<dbReference type="eggNOG" id="KOG3082">
    <property type="taxonomic scope" value="Eukaryota"/>
</dbReference>
<evidence type="ECO:0000313" key="8">
    <source>
        <dbReference type="EnsemblMetazoa" id="tetur04g01730.1"/>
    </source>
</evidence>
<dbReference type="PANTHER" id="PTHR11138:SF5">
    <property type="entry name" value="METHIONYL-TRNA FORMYLTRANSFERASE, MITOCHONDRIAL"/>
    <property type="match status" value="1"/>
</dbReference>
<feature type="domain" description="Formyl transferase C-terminal" evidence="7">
    <location>
        <begin position="264"/>
        <end position="381"/>
    </location>
</feature>
<feature type="transmembrane region" description="Helical" evidence="5">
    <location>
        <begin position="439"/>
        <end position="463"/>
    </location>
</feature>
<keyword evidence="4" id="KW-0648">Protein biosynthesis</keyword>
<dbReference type="InterPro" id="IPR002376">
    <property type="entry name" value="Formyl_transf_N"/>
</dbReference>
<reference evidence="9" key="1">
    <citation type="submission" date="2011-08" db="EMBL/GenBank/DDBJ databases">
        <authorList>
            <person name="Rombauts S."/>
        </authorList>
    </citation>
    <scope>NUCLEOTIDE SEQUENCE</scope>
    <source>
        <strain evidence="9">London</strain>
    </source>
</reference>
<organism evidence="8 9">
    <name type="scientific">Tetranychus urticae</name>
    <name type="common">Two-spotted spider mite</name>
    <dbReference type="NCBI Taxonomy" id="32264"/>
    <lineage>
        <taxon>Eukaryota</taxon>
        <taxon>Metazoa</taxon>
        <taxon>Ecdysozoa</taxon>
        <taxon>Arthropoda</taxon>
        <taxon>Chelicerata</taxon>
        <taxon>Arachnida</taxon>
        <taxon>Acari</taxon>
        <taxon>Acariformes</taxon>
        <taxon>Trombidiformes</taxon>
        <taxon>Prostigmata</taxon>
        <taxon>Eleutherengona</taxon>
        <taxon>Raphignathae</taxon>
        <taxon>Tetranychoidea</taxon>
        <taxon>Tetranychidae</taxon>
        <taxon>Tetranychus</taxon>
    </lineage>
</organism>
<dbReference type="AlphaFoldDB" id="T1K1K6"/>
<evidence type="ECO:0000259" key="6">
    <source>
        <dbReference type="Pfam" id="PF00551"/>
    </source>
</evidence>
<dbReference type="EnsemblMetazoa" id="tetur04g01730.1">
    <property type="protein sequence ID" value="tetur04g01730.1"/>
    <property type="gene ID" value="tetur04g01730"/>
</dbReference>
<evidence type="ECO:0000256" key="5">
    <source>
        <dbReference type="SAM" id="Phobius"/>
    </source>
</evidence>
<dbReference type="GO" id="GO:0004479">
    <property type="term" value="F:methionyl-tRNA formyltransferase activity"/>
    <property type="evidence" value="ECO:0007669"/>
    <property type="project" value="UniProtKB-EC"/>
</dbReference>
<evidence type="ECO:0000259" key="7">
    <source>
        <dbReference type="Pfam" id="PF02911"/>
    </source>
</evidence>
<dbReference type="InterPro" id="IPR005793">
    <property type="entry name" value="Formyl_trans_C"/>
</dbReference>
<keyword evidence="5" id="KW-1133">Transmembrane helix</keyword>
<dbReference type="EMBL" id="CAEY01001352">
    <property type="status" value="NOT_ANNOTATED_CDS"/>
    <property type="molecule type" value="Genomic_DNA"/>
</dbReference>
<dbReference type="SUPFAM" id="SSF53328">
    <property type="entry name" value="Formyltransferase"/>
    <property type="match status" value="1"/>
</dbReference>
<evidence type="ECO:0000313" key="9">
    <source>
        <dbReference type="Proteomes" id="UP000015104"/>
    </source>
</evidence>
<evidence type="ECO:0000256" key="3">
    <source>
        <dbReference type="ARBA" id="ARBA00022679"/>
    </source>
</evidence>
<proteinExistence type="inferred from homology"/>
<dbReference type="PANTHER" id="PTHR11138">
    <property type="entry name" value="METHIONYL-TRNA FORMYLTRANSFERASE"/>
    <property type="match status" value="1"/>
</dbReference>
<accession>T1K1K6</accession>
<keyword evidence="9" id="KW-1185">Reference proteome</keyword>
<dbReference type="InterPro" id="IPR041711">
    <property type="entry name" value="Met-tRNA-FMT_N"/>
</dbReference>
<sequence length="531" mass="61001">MAPEIIEDGMWLKFAILLPKTFSYKLFATSVWVMVTIQVMETVNPQFNLPKLRYHVRFKSSLSVIFYGSDVFSLASLQKLYNLLTVPADFKTVKGSSNECLIDRLEIVTKNDLNRVAQFAKAKGLTVHQWPHRLKPDCYDLGVVVSFGQLIDEESIKSCKYGMINVHPSLLPKYRGSTPIQKAVYAGDKETGLSVVTIQPKKYDIGKILLQQRIEIAEGSKAIDLYNSLAEIGATLLIQCISNLPFYLSNAKDQQKEGISYAVKLKKSDGQIDWRVMTSDLVDRTFRAYDGFIPIYCNWINGSPLFLMDMIDTRLTHKLNWDNLEKIVFGHVCHDKPGLVMYNSRLNGVCFKCKDNKWVVFRKLALKNYAKMTALDFKNGFISKQKQPLILPSKSFRSYQMIEFKMTSNQNSDTNVTPCGQRFLINYKPSDPIKSRYNWMVFLLIISVTIAMVSILWVTYLWIKSNEIKSQLKPNQLFDTGRQIINELTARTHIQHENRSEENKFDLKSLFNIAKDAVRKFNETIHSDADH</sequence>
<name>T1K1K6_TETUR</name>
<evidence type="ECO:0000256" key="1">
    <source>
        <dbReference type="ARBA" id="ARBA00010699"/>
    </source>
</evidence>
<dbReference type="Proteomes" id="UP000015104">
    <property type="component" value="Unassembled WGS sequence"/>
</dbReference>
<dbReference type="EC" id="2.1.2.9" evidence="2"/>
<comment type="similarity">
    <text evidence="1">Belongs to the Fmt family.</text>
</comment>
<dbReference type="Pfam" id="PF00551">
    <property type="entry name" value="Formyl_trans_N"/>
    <property type="match status" value="1"/>
</dbReference>
<dbReference type="STRING" id="32264.T1K1K6"/>
<keyword evidence="5" id="KW-0812">Transmembrane</keyword>